<dbReference type="CDD" id="cd01926">
    <property type="entry name" value="cyclophilin_ABH_like"/>
    <property type="match status" value="1"/>
</dbReference>
<dbReference type="PANTHER" id="PTHR15228:SF25">
    <property type="entry name" value="F-BAR DOMAIN-CONTAINING PROTEIN"/>
    <property type="match status" value="1"/>
</dbReference>
<dbReference type="InterPro" id="IPR036865">
    <property type="entry name" value="CRAL-TRIO_dom_sf"/>
</dbReference>
<evidence type="ECO:0000259" key="8">
    <source>
        <dbReference type="PROSITE" id="PS50072"/>
    </source>
</evidence>
<dbReference type="FunFam" id="2.40.100.10:FF:000025">
    <property type="entry name" value="Peptidyl-prolyl cis-trans isomerase CYP19-2"/>
    <property type="match status" value="1"/>
</dbReference>
<feature type="compositionally biased region" description="Low complexity" evidence="6">
    <location>
        <begin position="514"/>
        <end position="527"/>
    </location>
</feature>
<dbReference type="InterPro" id="IPR001251">
    <property type="entry name" value="CRAL-TRIO_dom"/>
</dbReference>
<organism evidence="10">
    <name type="scientific">Absidia glauca</name>
    <name type="common">Pin mould</name>
    <dbReference type="NCBI Taxonomy" id="4829"/>
    <lineage>
        <taxon>Eukaryota</taxon>
        <taxon>Fungi</taxon>
        <taxon>Fungi incertae sedis</taxon>
        <taxon>Mucoromycota</taxon>
        <taxon>Mucoromycotina</taxon>
        <taxon>Mucoromycetes</taxon>
        <taxon>Mucorales</taxon>
        <taxon>Cunninghamellaceae</taxon>
        <taxon>Absidia</taxon>
    </lineage>
</organism>
<dbReference type="InterPro" id="IPR001936">
    <property type="entry name" value="RasGAP_dom"/>
</dbReference>
<dbReference type="InterPro" id="IPR000198">
    <property type="entry name" value="RhoGAP_dom"/>
</dbReference>
<dbReference type="PROSITE" id="PS50072">
    <property type="entry name" value="CSA_PPIASE_2"/>
    <property type="match status" value="1"/>
</dbReference>
<dbReference type="PROSITE" id="PS00170">
    <property type="entry name" value="CSA_PPIASE_1"/>
    <property type="match status" value="1"/>
</dbReference>
<dbReference type="InParanoid" id="A0A168T8M4"/>
<dbReference type="PANTHER" id="PTHR15228">
    <property type="entry name" value="SPERMATHECAL PHYSIOLOGY VARIANT"/>
    <property type="match status" value="1"/>
</dbReference>
<dbReference type="EC" id="5.2.1.8" evidence="2"/>
<dbReference type="CDD" id="cd00170">
    <property type="entry name" value="SEC14"/>
    <property type="match status" value="1"/>
</dbReference>
<evidence type="ECO:0000256" key="2">
    <source>
        <dbReference type="ARBA" id="ARBA00013194"/>
    </source>
</evidence>
<dbReference type="EMBL" id="LT555165">
    <property type="protein sequence ID" value="SAM09668.1"/>
    <property type="molecule type" value="Genomic_DNA"/>
</dbReference>
<proteinExistence type="predicted"/>
<dbReference type="GO" id="GO:0006457">
    <property type="term" value="P:protein folding"/>
    <property type="evidence" value="ECO:0007669"/>
    <property type="project" value="InterPro"/>
</dbReference>
<feature type="region of interest" description="Disordered" evidence="6">
    <location>
        <begin position="512"/>
        <end position="569"/>
    </location>
</feature>
<keyword evidence="3" id="KW-0343">GTPase activation</keyword>
<dbReference type="SMART" id="SM00323">
    <property type="entry name" value="RasGAP"/>
    <property type="match status" value="1"/>
</dbReference>
<dbReference type="Gene3D" id="1.10.555.10">
    <property type="entry name" value="Rho GTPase activation protein"/>
    <property type="match status" value="1"/>
</dbReference>
<dbReference type="Pfam" id="PF13716">
    <property type="entry name" value="CRAL_TRIO_2"/>
    <property type="match status" value="1"/>
</dbReference>
<dbReference type="InterPro" id="IPR029000">
    <property type="entry name" value="Cyclophilin-like_dom_sf"/>
</dbReference>
<gene>
    <name evidence="10" type="primary">ABSGL_15369.1 scaffold 16614</name>
</gene>
<dbReference type="Gene3D" id="2.30.29.30">
    <property type="entry name" value="Pleckstrin-homology domain (PH domain)/Phosphotyrosine-binding domain (PTB)"/>
    <property type="match status" value="1"/>
</dbReference>
<evidence type="ECO:0000313" key="10">
    <source>
        <dbReference type="EMBL" id="SAM09668.1"/>
    </source>
</evidence>
<dbReference type="PROSITE" id="PS50238">
    <property type="entry name" value="RHOGAP"/>
    <property type="match status" value="1"/>
</dbReference>
<evidence type="ECO:0000256" key="6">
    <source>
        <dbReference type="SAM" id="MobiDB-lite"/>
    </source>
</evidence>
<dbReference type="InterPro" id="IPR016024">
    <property type="entry name" value="ARM-type_fold"/>
</dbReference>
<sequence>MAQTERPVVFFDISIGDVPVGRMKMELFSDIVPKTAENFRRNGQPQGYKNSVFHRVIKDFMCQGGDVVKGDGTGSLSIYGEKFADENFEMKHTGAGLLSMANSGPNSNGCQFFITCDKCDFLDGKHVVFGRLIDGLLTLRKIENVSTGPQNRPKLPVKITAPQIIFFLSLLNFSSSSPLTPLPSLSISLSFSSSPFVLLMETTAYAKNKDASFKSWWKRKTQNKNPNHKQDETGQIFGVPLAESVDNARAAIAYADDNVQYMGYIPLLIAKCGSFLKEEALYTEGIFRMSGSAKRIGELQQIFNTAPDYGRQLNWKGYSVHDTANVLRRYLNYLPEPVIVQELCRPFQLVIEQPISDEEKVEEYQRLIEQLPQMHQFLLFYLLDLLFLFSQNGHITRMDTFNLASVFTPGILMDPECSMDPTHYKTSQKAVQFLIEHQLCFQMPKSSLFRRSTDDPLSNEQQTTTSATATPADMPPLPPLTTTPTPSRSSDVNSSTPAYIITQSDTPNSLFAYSNPSSAMHPSVSSSTKHSPASAYPRDDHSSSLHRSKTLPVKRSKYGGNDPLQVSTSSPTALSLTLLDTSVYDSTRSVVMRSNTKLLLGLINRVAVRLPINSGRKIESLEHDPIVQQTVAAIIELSTFKLSTIANALGSVLENISKQSPSTKLDHHHPTATTSSSLQVLHSQLFILRLLSACMQHHWKSYCDQPGRVQQAIEGVEATTATTGTILSDPSPRQSMDAVGVADNGASAGDSVVSVQQQSICIPPLDDALVSFIVALMNWFLNQEVMDQDVTSTSTSTSTSTTTVTTLLSNSSSVSSSNSTTNNCSSNNNPNSNNAYSNNNSNSSSSNTNSSTTATAATHNNSNGAALNGSSLSNSVNASVFVGSDHGGSNHLLAASDVTLMETMIDIHKVAGKVLYYISASNWSFYYSKIKSAVQGLGSPTDTAGDHNPPDIRMLEYSCLTRERLHTVLTELGPYYLHMKRHGKLIYSKMIRRGIWRWIETYPHEFEQVCASDNRLLGGSKILFDMCSSSADTSAKQAIMWPLQTILLSLSPDLLLQAFLDNPSQNRRTSFLGTLRKSLKTSKTADIAAFCYVDLCKAATYIQPCESSVLHHIAADIDSDLREKIWTVSNEPVFISTSTGYSIDQQTLTTQYLLTRLRLDTEDTLATLVPSCLDDHAPLRFKQALVKACLAIAEDDNALPWNPTLEKMYDPLCSTIRKLFTQAVGLELRHIAALHQHQQTATLNRKHNTELVQDILRLYKMDPLLALMNHGQEDENGQMMVGIANLFQHTDSTIRQYAIDCLSKLHSAHTIPRWGPQEAIIPTFWSISSKVIFSLARQMLDDKNSEEEIKALLNLLKKLLKSRCEFMRKHWLTEITYICNLPIYFDLASEGSVFLGRKAQQKRIRKYLRMMTQPTPGNLAAWEEGYKRWKALMKHIRHLDNNTLDMNNSKSPVLAKEQHFLRKRLDLDEDKPTEWQNYTGFLASLGVCCLTDDTELATMDNGERFSNMTMYNVANTNASNRRLSSPSEPSRMIDRFMAETTDLLVSDNVFIRESVKDSLGNDLSTALYAILFHHLTSMTTKLFANEKPITGKANTLFVEQAILVLKLILDRLVDPNDCLMNIEFGSFILQFTRYVDVLPDNYVTLRVKIKLCTLVDTCLSKKEQIVIGNETRLRNKLLGVLRDWTSNDTQAAISASQNDTLRRDLDQACLKTMVQLLHRLPLQPLEPVRTTDALQTKSKLFYGYFDFFLRVRARCGHPESNHGTKDVSPNKEMAPLKNYTISAMTNMLNANIDAGLKFALAMGYHNDPSIRTAFIQVLTNILNQGVEFDTLAENVTTSRYDQLLDMLVESDMEIALSLCEVCPVMDTTGLAEVLLACFESRRKEMLLMKAVIEREVAETEQEATLLRGTTMGIKLISAFTKMLCLDYVRNTLKGVLETINGWTDDETTSELDPRKFRANDDVDRNKANVIRATEMLLDAICSSAEQAPSNILFGSKETHMIILNDFLTDNIYRMTSFLRELSASPQDTGGGELTNIVRVDQNGYIKLHRYLSDNIERMNRDLHNRRAKGSASGSTQSLLDLKRMMDRLSNLLAQLGRPTELSDFGLMHSRTSTNGINQQISDFMKRNTHRDISSISSSNFFYLGGTSIAGHPVFYLIARNVDPDYMDFELVVCHMLTVMEPYLNTPFELVFDLTFLTEVCEIPVHWLSLFFQLIGSCLNDFLVCISLYNPNTQLRAYLRRFPWPILKTLVKRMIFSLTLPDLYKRISPSELRIPKHTAEIEKEHNTVFYPVTRQTHLKSTISVTVKISAEHIQIITVRPIDVLPNIPSVLKDVYHISVLDDFKALGEPRPDGTADLSFKYEQNKASMVLSTSKRDGMLALLRYLKQNYERNKPGGIHERPLRPSDVPGRLLSMALLNIGNEDPGIRLAAYNLLYSLSITFRFDMANQLLNTQDLCIPANSTDFLIDISERLAASEPQLTLDFLDECLVGFHKSNEAVRQLCLDYASPWLQNLATFIRHTPDDHNKNLSKTKDLIRLMIKLTVSHPNMYKHVQAKIWTPLTKVNDLVGVVLDTFIQYAVEHGVGSPQAEALADTFVTLSSVTVRGKVISRLRKALQCTSLRPCRRLTEHGSWTEIITLLRFILMLSFNNASPVKLNLPELFHVVTLLVGNGSIMVRASVHELVVNIIHTLCTTIPLPDDQVQKLQFILNDVCDVKNRIYFGLKKNHANSLTITPDT</sequence>
<evidence type="ECO:0000256" key="1">
    <source>
        <dbReference type="ARBA" id="ARBA00000971"/>
    </source>
</evidence>
<feature type="compositionally biased region" description="Basic residues" evidence="6">
    <location>
        <begin position="544"/>
        <end position="557"/>
    </location>
</feature>
<dbReference type="PRINTS" id="PR00153">
    <property type="entry name" value="CSAPPISMRASE"/>
</dbReference>
<keyword evidence="5" id="KW-0413">Isomerase</keyword>
<dbReference type="SUPFAM" id="SSF50891">
    <property type="entry name" value="Cyclophilin-like"/>
    <property type="match status" value="1"/>
</dbReference>
<dbReference type="GO" id="GO:0005096">
    <property type="term" value="F:GTPase activator activity"/>
    <property type="evidence" value="ECO:0007669"/>
    <property type="project" value="UniProtKB-KW"/>
</dbReference>
<name>A0A168T8M4_ABSGL</name>
<feature type="region of interest" description="Disordered" evidence="6">
    <location>
        <begin position="450"/>
        <end position="495"/>
    </location>
</feature>
<dbReference type="InterPro" id="IPR002130">
    <property type="entry name" value="Cyclophilin-type_PPIase_dom"/>
</dbReference>
<dbReference type="SUPFAM" id="SSF48371">
    <property type="entry name" value="ARM repeat"/>
    <property type="match status" value="2"/>
</dbReference>
<keyword evidence="4" id="KW-0697">Rotamase</keyword>
<dbReference type="Gene3D" id="3.40.525.10">
    <property type="entry name" value="CRAL-TRIO lipid binding domain"/>
    <property type="match status" value="1"/>
</dbReference>
<keyword evidence="11" id="KW-1185">Reference proteome</keyword>
<protein>
    <recommendedName>
        <fullName evidence="2">peptidylprolyl isomerase</fullName>
        <ecNumber evidence="2">5.2.1.8</ecNumber>
    </recommendedName>
</protein>
<feature type="compositionally biased region" description="Low complexity" evidence="6">
    <location>
        <begin position="463"/>
        <end position="472"/>
    </location>
</feature>
<dbReference type="InterPro" id="IPR008936">
    <property type="entry name" value="Rho_GTPase_activation_prot"/>
</dbReference>
<dbReference type="InterPro" id="IPR020892">
    <property type="entry name" value="Cyclophilin-type_PPIase_CS"/>
</dbReference>
<evidence type="ECO:0000259" key="9">
    <source>
        <dbReference type="PROSITE" id="PS50238"/>
    </source>
</evidence>
<evidence type="ECO:0000256" key="4">
    <source>
        <dbReference type="ARBA" id="ARBA00023110"/>
    </source>
</evidence>
<evidence type="ECO:0000256" key="5">
    <source>
        <dbReference type="ARBA" id="ARBA00023235"/>
    </source>
</evidence>
<comment type="catalytic activity">
    <reaction evidence="1">
        <text>[protein]-peptidylproline (omega=180) = [protein]-peptidylproline (omega=0)</text>
        <dbReference type="Rhea" id="RHEA:16237"/>
        <dbReference type="Rhea" id="RHEA-COMP:10747"/>
        <dbReference type="Rhea" id="RHEA-COMP:10748"/>
        <dbReference type="ChEBI" id="CHEBI:83833"/>
        <dbReference type="ChEBI" id="CHEBI:83834"/>
        <dbReference type="EC" id="5.2.1.8"/>
    </reaction>
</comment>
<reference evidence="10" key="1">
    <citation type="submission" date="2016-04" db="EMBL/GenBank/DDBJ databases">
        <authorList>
            <person name="Evans L.H."/>
            <person name="Alamgir A."/>
            <person name="Owens N."/>
            <person name="Weber N.D."/>
            <person name="Virtaneva K."/>
            <person name="Barbian K."/>
            <person name="Babar A."/>
            <person name="Rosenke K."/>
        </authorList>
    </citation>
    <scope>NUCLEOTIDE SEQUENCE [LARGE SCALE GENOMIC DNA]</scope>
    <source>
        <strain evidence="10">CBS 101.48</strain>
    </source>
</reference>
<dbReference type="GO" id="GO:0003755">
    <property type="term" value="F:peptidyl-prolyl cis-trans isomerase activity"/>
    <property type="evidence" value="ECO:0007669"/>
    <property type="project" value="UniProtKB-KW"/>
</dbReference>
<evidence type="ECO:0000259" key="7">
    <source>
        <dbReference type="PROSITE" id="PS50018"/>
    </source>
</evidence>
<feature type="domain" description="PPIase cyclophilin-type" evidence="8">
    <location>
        <begin position="10"/>
        <end position="164"/>
    </location>
</feature>
<dbReference type="GO" id="GO:0060237">
    <property type="term" value="P:regulation of fungal-type cell wall organization"/>
    <property type="evidence" value="ECO:0007669"/>
    <property type="project" value="TreeGrafter"/>
</dbReference>
<dbReference type="InterPro" id="IPR011993">
    <property type="entry name" value="PH-like_dom_sf"/>
</dbReference>
<dbReference type="Pfam" id="PF00160">
    <property type="entry name" value="Pro_isomerase"/>
    <property type="match status" value="1"/>
</dbReference>
<dbReference type="Gene3D" id="1.10.506.10">
    <property type="entry name" value="GTPase Activation - p120gap, domain 1"/>
    <property type="match status" value="4"/>
</dbReference>
<dbReference type="Gene3D" id="2.40.100.10">
    <property type="entry name" value="Cyclophilin-like"/>
    <property type="match status" value="1"/>
</dbReference>
<evidence type="ECO:0000313" key="11">
    <source>
        <dbReference type="Proteomes" id="UP000078561"/>
    </source>
</evidence>
<dbReference type="Pfam" id="PF00620">
    <property type="entry name" value="RhoGAP"/>
    <property type="match status" value="1"/>
</dbReference>
<dbReference type="SMART" id="SM00324">
    <property type="entry name" value="RhoGAP"/>
    <property type="match status" value="1"/>
</dbReference>
<evidence type="ECO:0000256" key="3">
    <source>
        <dbReference type="ARBA" id="ARBA00022468"/>
    </source>
</evidence>
<feature type="region of interest" description="Disordered" evidence="6">
    <location>
        <begin position="809"/>
        <end position="868"/>
    </location>
</feature>
<feature type="domain" description="Rho-GAP" evidence="9">
    <location>
        <begin position="239"/>
        <end position="442"/>
    </location>
</feature>
<accession>A0A168T8M4</accession>
<dbReference type="InterPro" id="IPR051025">
    <property type="entry name" value="RhoGAP"/>
</dbReference>
<dbReference type="OrthoDB" id="28245at2759"/>
<dbReference type="STRING" id="4829.A0A168T8M4"/>
<dbReference type="Proteomes" id="UP000078561">
    <property type="component" value="Unassembled WGS sequence"/>
</dbReference>
<dbReference type="PROSITE" id="PS50018">
    <property type="entry name" value="RAS_GTPASE_ACTIV_2"/>
    <property type="match status" value="1"/>
</dbReference>
<dbReference type="SUPFAM" id="SSF48350">
    <property type="entry name" value="GTPase activation domain, GAP"/>
    <property type="match status" value="2"/>
</dbReference>
<dbReference type="GO" id="GO:0005938">
    <property type="term" value="C:cell cortex"/>
    <property type="evidence" value="ECO:0007669"/>
    <property type="project" value="TreeGrafter"/>
</dbReference>
<feature type="domain" description="Ras-GAP" evidence="7">
    <location>
        <begin position="1866"/>
        <end position="1991"/>
    </location>
</feature>
<dbReference type="GO" id="GO:0007165">
    <property type="term" value="P:signal transduction"/>
    <property type="evidence" value="ECO:0007669"/>
    <property type="project" value="InterPro"/>
</dbReference>